<keyword evidence="6 7" id="KW-0472">Membrane</keyword>
<dbReference type="Gene3D" id="2.30.30.60">
    <property type="match status" value="1"/>
</dbReference>
<dbReference type="SUPFAM" id="SSF50182">
    <property type="entry name" value="Sm-like ribonucleoproteins"/>
    <property type="match status" value="1"/>
</dbReference>
<evidence type="ECO:0000256" key="5">
    <source>
        <dbReference type="ARBA" id="ARBA00022989"/>
    </source>
</evidence>
<feature type="domain" description="Mechanosensitive ion channel MscS C-terminal" evidence="9">
    <location>
        <begin position="174"/>
        <end position="256"/>
    </location>
</feature>
<keyword evidence="5 7" id="KW-1133">Transmembrane helix</keyword>
<dbReference type="SUPFAM" id="SSF82861">
    <property type="entry name" value="Mechanosensitive channel protein MscS (YggB), transmembrane region"/>
    <property type="match status" value="1"/>
</dbReference>
<dbReference type="InterPro" id="IPR049142">
    <property type="entry name" value="MS_channel_1st"/>
</dbReference>
<dbReference type="GO" id="GO:0005886">
    <property type="term" value="C:plasma membrane"/>
    <property type="evidence" value="ECO:0007669"/>
    <property type="project" value="UniProtKB-SubCell"/>
</dbReference>
<feature type="transmembrane region" description="Helical" evidence="7">
    <location>
        <begin position="85"/>
        <end position="115"/>
    </location>
</feature>
<dbReference type="Pfam" id="PF00924">
    <property type="entry name" value="MS_channel_2nd"/>
    <property type="match status" value="1"/>
</dbReference>
<dbReference type="Pfam" id="PF05552">
    <property type="entry name" value="MS_channel_1st_1"/>
    <property type="match status" value="1"/>
</dbReference>
<dbReference type="EMBL" id="AP028679">
    <property type="protein sequence ID" value="BEQ13714.1"/>
    <property type="molecule type" value="Genomic_DNA"/>
</dbReference>
<feature type="transmembrane region" description="Helical" evidence="7">
    <location>
        <begin position="60"/>
        <end position="79"/>
    </location>
</feature>
<sequence length="277" mass="30114">MESIWEQVRVWLTLYGMQVVGAIAILVIGIIAAKVITNIFRKVLRRAKVDETLVSFGGNVLKFVLILLVVIAALARVGFQTSSLIAMMGAAALAVGLSLQSNLANLAAGVLILIFRPFRLGEVVEVGGAFGVVEEITIMVTKIRMVDGVLAVVPNTKTFSDKLINYTAAKKRRVDLVVGIGYDDDIKKAKDILMRLVSEEQRILKEPAPTVMVLELGDSSVNLGVRPWVNNADWWGVKCDLTEKIKLAFDAEGINIPYPQQDVHLYPSQASGASPQG</sequence>
<dbReference type="Gene3D" id="1.10.287.1260">
    <property type="match status" value="1"/>
</dbReference>
<dbReference type="InterPro" id="IPR045275">
    <property type="entry name" value="MscS_archaea/bacteria_type"/>
</dbReference>
<dbReference type="InterPro" id="IPR011014">
    <property type="entry name" value="MscS_channel_TM-2"/>
</dbReference>
<dbReference type="InterPro" id="IPR049278">
    <property type="entry name" value="MS_channel_C"/>
</dbReference>
<keyword evidence="12" id="KW-1185">Reference proteome</keyword>
<proteinExistence type="inferred from homology"/>
<evidence type="ECO:0000256" key="2">
    <source>
        <dbReference type="ARBA" id="ARBA00008017"/>
    </source>
</evidence>
<dbReference type="InterPro" id="IPR008910">
    <property type="entry name" value="MSC_TM_helix"/>
</dbReference>
<organism evidence="11 12">
    <name type="scientific">Desulfoferula mesophila</name>
    <dbReference type="NCBI Taxonomy" id="3058419"/>
    <lineage>
        <taxon>Bacteria</taxon>
        <taxon>Pseudomonadati</taxon>
        <taxon>Thermodesulfobacteriota</taxon>
        <taxon>Desulfarculia</taxon>
        <taxon>Desulfarculales</taxon>
        <taxon>Desulfarculaceae</taxon>
        <taxon>Desulfoferula</taxon>
    </lineage>
</organism>
<dbReference type="InterPro" id="IPR010920">
    <property type="entry name" value="LSM_dom_sf"/>
</dbReference>
<evidence type="ECO:0000256" key="3">
    <source>
        <dbReference type="ARBA" id="ARBA00022475"/>
    </source>
</evidence>
<dbReference type="PANTHER" id="PTHR30221">
    <property type="entry name" value="SMALL-CONDUCTANCE MECHANOSENSITIVE CHANNEL"/>
    <property type="match status" value="1"/>
</dbReference>
<evidence type="ECO:0000256" key="1">
    <source>
        <dbReference type="ARBA" id="ARBA00004651"/>
    </source>
</evidence>
<evidence type="ECO:0000256" key="6">
    <source>
        <dbReference type="ARBA" id="ARBA00023136"/>
    </source>
</evidence>
<feature type="domain" description="Mechanosensitive ion channel MscS" evidence="8">
    <location>
        <begin position="103"/>
        <end position="167"/>
    </location>
</feature>
<comment type="subcellular location">
    <subcellularLocation>
        <location evidence="1">Cell membrane</location>
        <topology evidence="1">Multi-pass membrane protein</topology>
    </subcellularLocation>
</comment>
<evidence type="ECO:0000256" key="4">
    <source>
        <dbReference type="ARBA" id="ARBA00022692"/>
    </source>
</evidence>
<feature type="transmembrane region" description="Helical" evidence="7">
    <location>
        <begin position="20"/>
        <end position="40"/>
    </location>
</feature>
<dbReference type="GO" id="GO:0008381">
    <property type="term" value="F:mechanosensitive monoatomic ion channel activity"/>
    <property type="evidence" value="ECO:0007669"/>
    <property type="project" value="InterPro"/>
</dbReference>
<evidence type="ECO:0000259" key="9">
    <source>
        <dbReference type="Pfam" id="PF21082"/>
    </source>
</evidence>
<dbReference type="Pfam" id="PF21088">
    <property type="entry name" value="MS_channel_1st"/>
    <property type="match status" value="1"/>
</dbReference>
<accession>A0AAU9EGL7</accession>
<dbReference type="SUPFAM" id="SSF82689">
    <property type="entry name" value="Mechanosensitive channel protein MscS (YggB), C-terminal domain"/>
    <property type="match status" value="1"/>
</dbReference>
<gene>
    <name evidence="11" type="ORF">FAK_07800</name>
</gene>
<comment type="similarity">
    <text evidence="2">Belongs to the MscS (TC 1.A.23) family.</text>
</comment>
<dbReference type="InterPro" id="IPR023408">
    <property type="entry name" value="MscS_beta-dom_sf"/>
</dbReference>
<dbReference type="RefSeq" id="WP_338605463.1">
    <property type="nucleotide sequence ID" value="NZ_AP028679.1"/>
</dbReference>
<evidence type="ECO:0000313" key="12">
    <source>
        <dbReference type="Proteomes" id="UP001366166"/>
    </source>
</evidence>
<dbReference type="Gene3D" id="3.30.70.100">
    <property type="match status" value="1"/>
</dbReference>
<dbReference type="PANTHER" id="PTHR30221:SF1">
    <property type="entry name" value="SMALL-CONDUCTANCE MECHANOSENSITIVE CHANNEL"/>
    <property type="match status" value="1"/>
</dbReference>
<evidence type="ECO:0000259" key="8">
    <source>
        <dbReference type="Pfam" id="PF00924"/>
    </source>
</evidence>
<feature type="domain" description="Mechanosensitive ion channel transmembrane helices 2/3" evidence="10">
    <location>
        <begin position="59"/>
        <end position="100"/>
    </location>
</feature>
<evidence type="ECO:0000256" key="7">
    <source>
        <dbReference type="SAM" id="Phobius"/>
    </source>
</evidence>
<evidence type="ECO:0000259" key="10">
    <source>
        <dbReference type="Pfam" id="PF21088"/>
    </source>
</evidence>
<protein>
    <submittedName>
        <fullName evidence="11">Mechanosensitive ion channel protein</fullName>
    </submittedName>
</protein>
<dbReference type="Proteomes" id="UP001366166">
    <property type="component" value="Chromosome"/>
</dbReference>
<evidence type="ECO:0000313" key="11">
    <source>
        <dbReference type="EMBL" id="BEQ13714.1"/>
    </source>
</evidence>
<keyword evidence="3" id="KW-1003">Cell membrane</keyword>
<dbReference type="InterPro" id="IPR011066">
    <property type="entry name" value="MscS_channel_C_sf"/>
</dbReference>
<reference evidence="12" key="1">
    <citation type="journal article" date="2023" name="Arch. Microbiol.">
        <title>Desulfoferula mesophilus gen. nov. sp. nov., a mesophilic sulfate-reducing bacterium isolated from a brackish lake sediment.</title>
        <authorList>
            <person name="Watanabe T."/>
            <person name="Yabe T."/>
            <person name="Tsuji J.M."/>
            <person name="Fukui M."/>
        </authorList>
    </citation>
    <scope>NUCLEOTIDE SEQUENCE [LARGE SCALE GENOMIC DNA]</scope>
    <source>
        <strain evidence="12">12FAK</strain>
    </source>
</reference>
<name>A0AAU9EGL7_9BACT</name>
<dbReference type="AlphaFoldDB" id="A0AAU9EGL7"/>
<keyword evidence="4 7" id="KW-0812">Transmembrane</keyword>
<dbReference type="Pfam" id="PF21082">
    <property type="entry name" value="MS_channel_3rd"/>
    <property type="match status" value="1"/>
</dbReference>
<dbReference type="InterPro" id="IPR006685">
    <property type="entry name" value="MscS_channel_2nd"/>
</dbReference>
<dbReference type="KEGG" id="dmp:FAK_07800"/>